<evidence type="ECO:0000313" key="5">
    <source>
        <dbReference type="Proteomes" id="UP001592582"/>
    </source>
</evidence>
<comment type="similarity">
    <text evidence="1">Belongs to the LOR family.</text>
</comment>
<dbReference type="RefSeq" id="WP_380507310.1">
    <property type="nucleotide sequence ID" value="NZ_JBHEZX010000005.1"/>
</dbReference>
<dbReference type="InterPro" id="IPR025659">
    <property type="entry name" value="Tubby-like_C"/>
</dbReference>
<accession>A0ABV6V8W2</accession>
<evidence type="ECO:0000313" key="2">
    <source>
        <dbReference type="EMBL" id="MFC1410161.1"/>
    </source>
</evidence>
<gene>
    <name evidence="3" type="ORF">ACEZDB_26400</name>
    <name evidence="2" type="ORF">ACEZDG_12875</name>
</gene>
<evidence type="ECO:0000256" key="1">
    <source>
        <dbReference type="ARBA" id="ARBA00005437"/>
    </source>
</evidence>
<dbReference type="Proteomes" id="UP001592530">
    <property type="component" value="Unassembled WGS sequence"/>
</dbReference>
<dbReference type="InterPro" id="IPR007612">
    <property type="entry name" value="LOR"/>
</dbReference>
<organism evidence="2 5">
    <name type="scientific">Streptacidiphilus alkalitolerans</name>
    <dbReference type="NCBI Taxonomy" id="3342712"/>
    <lineage>
        <taxon>Bacteria</taxon>
        <taxon>Bacillati</taxon>
        <taxon>Actinomycetota</taxon>
        <taxon>Actinomycetes</taxon>
        <taxon>Kitasatosporales</taxon>
        <taxon>Streptomycetaceae</taxon>
        <taxon>Streptacidiphilus</taxon>
    </lineage>
</organism>
<dbReference type="EMBL" id="JBHEZY010000012">
    <property type="protein sequence ID" value="MFC1434183.1"/>
    <property type="molecule type" value="Genomic_DNA"/>
</dbReference>
<dbReference type="InterPro" id="IPR038595">
    <property type="entry name" value="LOR_sf"/>
</dbReference>
<dbReference type="EMBL" id="JBHEZX010000005">
    <property type="protein sequence ID" value="MFC1410161.1"/>
    <property type="molecule type" value="Genomic_DNA"/>
</dbReference>
<proteinExistence type="inferred from homology"/>
<evidence type="ECO:0000313" key="3">
    <source>
        <dbReference type="EMBL" id="MFC1434183.1"/>
    </source>
</evidence>
<dbReference type="Pfam" id="PF04525">
    <property type="entry name" value="LOR"/>
    <property type="match status" value="1"/>
</dbReference>
<reference evidence="4 5" key="1">
    <citation type="submission" date="2024-09" db="EMBL/GenBank/DDBJ databases">
        <authorList>
            <person name="Lee S.D."/>
        </authorList>
    </citation>
    <scope>NUCLEOTIDE SEQUENCE [LARGE SCALE GENOMIC DNA]</scope>
    <source>
        <strain evidence="2 5">N1-1</strain>
        <strain evidence="3 4">N1-3</strain>
    </source>
</reference>
<dbReference type="SUPFAM" id="SSF54518">
    <property type="entry name" value="Tubby C-terminal domain-like"/>
    <property type="match status" value="1"/>
</dbReference>
<comment type="caution">
    <text evidence="2">The sequence shown here is derived from an EMBL/GenBank/DDBJ whole genome shotgun (WGS) entry which is preliminary data.</text>
</comment>
<evidence type="ECO:0000313" key="4">
    <source>
        <dbReference type="Proteomes" id="UP001592530"/>
    </source>
</evidence>
<name>A0ABV6V8W2_9ACTN</name>
<keyword evidence="5" id="KW-1185">Reference proteome</keyword>
<sequence>MKFLMRDRMFSIGDDHWITTEHGDKAFLVDGKVLRVSDTFELKDPTGVKVAVIKKKIVSVRDAMRIERDGDTLATVKKKLFTPFRDKYEAHLADGREYEVHGDFLDHEFDIDDEGGHRIARVSKKWFSFRDTYGIDIEDGQDIPLLLCVAVCVDHLQRIEHHED</sequence>
<dbReference type="Gene3D" id="2.40.160.200">
    <property type="entry name" value="LURP1-related"/>
    <property type="match status" value="1"/>
</dbReference>
<dbReference type="Proteomes" id="UP001592582">
    <property type="component" value="Unassembled WGS sequence"/>
</dbReference>
<protein>
    <submittedName>
        <fullName evidence="2">LURP-one-related/scramblase family protein</fullName>
    </submittedName>
</protein>